<keyword evidence="1" id="KW-1133">Transmembrane helix</keyword>
<feature type="transmembrane region" description="Helical" evidence="1">
    <location>
        <begin position="6"/>
        <end position="27"/>
    </location>
</feature>
<feature type="transmembrane region" description="Helical" evidence="1">
    <location>
        <begin position="48"/>
        <end position="68"/>
    </location>
</feature>
<evidence type="ECO:0000256" key="1">
    <source>
        <dbReference type="SAM" id="Phobius"/>
    </source>
</evidence>
<feature type="transmembrane region" description="Helical" evidence="1">
    <location>
        <begin position="120"/>
        <end position="139"/>
    </location>
</feature>
<evidence type="ECO:0000313" key="3">
    <source>
        <dbReference type="Proteomes" id="UP001055804"/>
    </source>
</evidence>
<comment type="caution">
    <text evidence="2">The sequence shown here is derived from an EMBL/GenBank/DDBJ whole genome shotgun (WGS) entry which is preliminary data.</text>
</comment>
<proteinExistence type="predicted"/>
<dbReference type="AlphaFoldDB" id="A0A9J6PEU6"/>
<keyword evidence="1" id="KW-0472">Membrane</keyword>
<evidence type="ECO:0008006" key="4">
    <source>
        <dbReference type="Google" id="ProtNLM"/>
    </source>
</evidence>
<gene>
    <name evidence="2" type="ORF">NJQ99_16125</name>
</gene>
<keyword evidence="3" id="KW-1185">Reference proteome</keyword>
<dbReference type="Proteomes" id="UP001055804">
    <property type="component" value="Unassembled WGS sequence"/>
</dbReference>
<evidence type="ECO:0000313" key="2">
    <source>
        <dbReference type="EMBL" id="MCP1337949.1"/>
    </source>
</evidence>
<name>A0A9J6PEU6_9PROT</name>
<reference evidence="2" key="1">
    <citation type="submission" date="2022-06" db="EMBL/GenBank/DDBJ databases">
        <title>Isolation and Genomics of Futiania mangrovii gen. nov., sp. nov., a Rare and Metabolically-versatile member in the Class Alphaproteobacteria.</title>
        <authorList>
            <person name="Liu L."/>
            <person name="Huang W.-C."/>
            <person name="Pan J."/>
            <person name="Li J."/>
            <person name="Huang Y."/>
            <person name="Du H."/>
            <person name="Liu Y."/>
            <person name="Li M."/>
        </authorList>
    </citation>
    <scope>NUCLEOTIDE SEQUENCE</scope>
    <source>
        <strain evidence="2">FT118</strain>
    </source>
</reference>
<organism evidence="2 3">
    <name type="scientific">Futiania mangrovi</name>
    <dbReference type="NCBI Taxonomy" id="2959716"/>
    <lineage>
        <taxon>Bacteria</taxon>
        <taxon>Pseudomonadati</taxon>
        <taxon>Pseudomonadota</taxon>
        <taxon>Alphaproteobacteria</taxon>
        <taxon>Futianiales</taxon>
        <taxon>Futianiaceae</taxon>
        <taxon>Futiania</taxon>
    </lineage>
</organism>
<sequence length="140" mass="14533">MTALLSFLHFVGLAAGIGLGFASLLTGMAAARADGEGRVALRRLMPRLANGSLAGLALLWASGTLLVWSGQWQGLLAAPVFQMKLAAVVVLTAVAVRATVYRVGRSRAGTPPDPARMRRYGMAMQGAALAAVLLAVIQFS</sequence>
<feature type="transmembrane region" description="Helical" evidence="1">
    <location>
        <begin position="80"/>
        <end position="100"/>
    </location>
</feature>
<dbReference type="RefSeq" id="WP_269333909.1">
    <property type="nucleotide sequence ID" value="NZ_JAMZFT010000004.1"/>
</dbReference>
<accession>A0A9J6PEU6</accession>
<protein>
    <recommendedName>
        <fullName evidence="4">DUF2269 family protein</fullName>
    </recommendedName>
</protein>
<dbReference type="EMBL" id="JAMZFT010000004">
    <property type="protein sequence ID" value="MCP1337949.1"/>
    <property type="molecule type" value="Genomic_DNA"/>
</dbReference>
<keyword evidence="1" id="KW-0812">Transmembrane</keyword>